<name>A0A1F6AZT0_9BACT</name>
<evidence type="ECO:0000313" key="3">
    <source>
        <dbReference type="EMBL" id="OGG30181.1"/>
    </source>
</evidence>
<evidence type="ECO:0000256" key="1">
    <source>
        <dbReference type="ARBA" id="ARBA00007637"/>
    </source>
</evidence>
<dbReference type="InterPro" id="IPR001509">
    <property type="entry name" value="Epimerase_deHydtase"/>
</dbReference>
<feature type="domain" description="NAD-dependent epimerase/dehydratase" evidence="2">
    <location>
        <begin position="6"/>
        <end position="248"/>
    </location>
</feature>
<dbReference type="InterPro" id="IPR036291">
    <property type="entry name" value="NAD(P)-bd_dom_sf"/>
</dbReference>
<sequence length="325" mass="36372">MKKVNILITGGAGFIGSHLAEKLVTQGHAVTIADNLSRGSLANILAIKNRIRFLNVDLRTEQGAKTATKNQDIVFNLAALNTGIDFDPGRTEKMFEENMLLQMMPLRSAAKNGVKTFIQISTASIYSLTAMTTRLPTIENDDKEDPEVSKLGYALAKKMGERLAIWYAINSSMKTVIARFINVYGTRDHFDTLGHFIPMIIRKFHESRVTVEVFGSGNQKRSFLHVADAVSALLLLSQKGGNGEIYNIDPQDEHSIKEIVSTVRRAMNKNHITIQYNTKKPEGSRRRMLDNTKINNLGWNPSHRLIESLPEIVDDIVARISHERS</sequence>
<protein>
    <recommendedName>
        <fullName evidence="2">NAD-dependent epimerase/dehydratase domain-containing protein</fullName>
    </recommendedName>
</protein>
<dbReference type="Pfam" id="PF01370">
    <property type="entry name" value="Epimerase"/>
    <property type="match status" value="1"/>
</dbReference>
<organism evidence="3 4">
    <name type="scientific">Candidatus Gottesmanbacteria bacterium RIFCSPLOWO2_01_FULL_46_9</name>
    <dbReference type="NCBI Taxonomy" id="1798394"/>
    <lineage>
        <taxon>Bacteria</taxon>
        <taxon>Candidatus Gottesmaniibacteriota</taxon>
    </lineage>
</organism>
<proteinExistence type="inferred from homology"/>
<comment type="caution">
    <text evidence="3">The sequence shown here is derived from an EMBL/GenBank/DDBJ whole genome shotgun (WGS) entry which is preliminary data.</text>
</comment>
<evidence type="ECO:0000259" key="2">
    <source>
        <dbReference type="Pfam" id="PF01370"/>
    </source>
</evidence>
<dbReference type="PANTHER" id="PTHR43000">
    <property type="entry name" value="DTDP-D-GLUCOSE 4,6-DEHYDRATASE-RELATED"/>
    <property type="match status" value="1"/>
</dbReference>
<dbReference type="Proteomes" id="UP000176450">
    <property type="component" value="Unassembled WGS sequence"/>
</dbReference>
<evidence type="ECO:0000313" key="4">
    <source>
        <dbReference type="Proteomes" id="UP000176450"/>
    </source>
</evidence>
<reference evidence="3 4" key="1">
    <citation type="journal article" date="2016" name="Nat. Commun.">
        <title>Thousands of microbial genomes shed light on interconnected biogeochemical processes in an aquifer system.</title>
        <authorList>
            <person name="Anantharaman K."/>
            <person name="Brown C.T."/>
            <person name="Hug L.A."/>
            <person name="Sharon I."/>
            <person name="Castelle C.J."/>
            <person name="Probst A.J."/>
            <person name="Thomas B.C."/>
            <person name="Singh A."/>
            <person name="Wilkins M.J."/>
            <person name="Karaoz U."/>
            <person name="Brodie E.L."/>
            <person name="Williams K.H."/>
            <person name="Hubbard S.S."/>
            <person name="Banfield J.F."/>
        </authorList>
    </citation>
    <scope>NUCLEOTIDE SEQUENCE [LARGE SCALE GENOMIC DNA]</scope>
</reference>
<dbReference type="AlphaFoldDB" id="A0A1F6AZT0"/>
<gene>
    <name evidence="3" type="ORF">A3A63_00920</name>
</gene>
<dbReference type="SUPFAM" id="SSF51735">
    <property type="entry name" value="NAD(P)-binding Rossmann-fold domains"/>
    <property type="match status" value="1"/>
</dbReference>
<dbReference type="Gene3D" id="3.40.50.720">
    <property type="entry name" value="NAD(P)-binding Rossmann-like Domain"/>
    <property type="match status" value="1"/>
</dbReference>
<dbReference type="Gene3D" id="3.90.25.10">
    <property type="entry name" value="UDP-galactose 4-epimerase, domain 1"/>
    <property type="match status" value="1"/>
</dbReference>
<accession>A0A1F6AZT0</accession>
<dbReference type="EMBL" id="MFJX01000047">
    <property type="protein sequence ID" value="OGG30181.1"/>
    <property type="molecule type" value="Genomic_DNA"/>
</dbReference>
<comment type="similarity">
    <text evidence="1">Belongs to the NAD(P)-dependent epimerase/dehydratase family.</text>
</comment>